<dbReference type="InterPro" id="IPR001736">
    <property type="entry name" value="PLipase_D/transphosphatidylase"/>
</dbReference>
<dbReference type="GO" id="GO:0009395">
    <property type="term" value="P:phospholipid catabolic process"/>
    <property type="evidence" value="ECO:0007669"/>
    <property type="project" value="TreeGrafter"/>
</dbReference>
<dbReference type="PROSITE" id="PS50004">
    <property type="entry name" value="C2"/>
    <property type="match status" value="1"/>
</dbReference>
<sequence>MCQTDMGEISGDRKVIYLHGDLDLHIVEARRLPNMDAISTNLRQCLGVCNACTTAGDRPGPADGDSEGGSDKEHHHHHPRNIVTSDPYVTVVVPQATLARTRVLKNAKNPRWKERFNIPMAHPLADLEFHVKDNDLFGAEMIGVAKIPAERIASGELIQDWFPIFGSNGKPPKPDSALHLEMKFTPCEKNPVYRHGIAGDPEKRGRAHQAVASRRRLDSWGFAQIVGTIFTHHQKCVLVDTQASGNNRKITAFIGGLDLCDGRYDTPEHRLFRDLDTVFKDDFHNPTFPVREDPAVFVSEENDPENWHVQIFRSIDSASLKGFPKTFDKCEAQT</sequence>
<evidence type="ECO:0000256" key="9">
    <source>
        <dbReference type="SAM" id="MobiDB-lite"/>
    </source>
</evidence>
<evidence type="ECO:0000256" key="5">
    <source>
        <dbReference type="ARBA" id="ARBA00022737"/>
    </source>
</evidence>
<dbReference type="Gene3D" id="3.30.870.10">
    <property type="entry name" value="Endonuclease Chain A"/>
    <property type="match status" value="1"/>
</dbReference>
<dbReference type="InterPro" id="IPR000008">
    <property type="entry name" value="C2_dom"/>
</dbReference>
<dbReference type="EMBL" id="JAKUCV010002721">
    <property type="protein sequence ID" value="KAJ4841615.1"/>
    <property type="molecule type" value="Genomic_DNA"/>
</dbReference>
<dbReference type="AlphaFoldDB" id="A0A9Q0G1G1"/>
<proteinExistence type="inferred from homology"/>
<dbReference type="Gene3D" id="2.60.40.150">
    <property type="entry name" value="C2 domain"/>
    <property type="match status" value="1"/>
</dbReference>
<gene>
    <name evidence="12" type="ORF">Tsubulata_004906</name>
</gene>
<keyword evidence="7" id="KW-0442">Lipid degradation</keyword>
<feature type="region of interest" description="Disordered" evidence="9">
    <location>
        <begin position="56"/>
        <end position="83"/>
    </location>
</feature>
<feature type="domain" description="C2" evidence="10">
    <location>
        <begin position="3"/>
        <end position="162"/>
    </location>
</feature>
<dbReference type="InterPro" id="IPR035892">
    <property type="entry name" value="C2_domain_sf"/>
</dbReference>
<evidence type="ECO:0000256" key="4">
    <source>
        <dbReference type="ARBA" id="ARBA00012027"/>
    </source>
</evidence>
<dbReference type="SUPFAM" id="SSF49562">
    <property type="entry name" value="C2 domain (Calcium/lipid-binding domain, CaLB)"/>
    <property type="match status" value="1"/>
</dbReference>
<evidence type="ECO:0000313" key="12">
    <source>
        <dbReference type="EMBL" id="KAJ4841615.1"/>
    </source>
</evidence>
<evidence type="ECO:0000256" key="2">
    <source>
        <dbReference type="ARBA" id="ARBA00001913"/>
    </source>
</evidence>
<dbReference type="PROSITE" id="PS50035">
    <property type="entry name" value="PLD"/>
    <property type="match status" value="1"/>
</dbReference>
<evidence type="ECO:0000256" key="8">
    <source>
        <dbReference type="ARBA" id="ARBA00023098"/>
    </source>
</evidence>
<comment type="cofactor">
    <cofactor evidence="2">
        <name>Ca(2+)</name>
        <dbReference type="ChEBI" id="CHEBI:29108"/>
    </cofactor>
</comment>
<evidence type="ECO:0000256" key="1">
    <source>
        <dbReference type="ARBA" id="ARBA00000798"/>
    </source>
</evidence>
<evidence type="ECO:0000256" key="6">
    <source>
        <dbReference type="ARBA" id="ARBA00022801"/>
    </source>
</evidence>
<keyword evidence="8" id="KW-0443">Lipid metabolism</keyword>
<dbReference type="PANTHER" id="PTHR18896:SF86">
    <property type="entry name" value="PHOSPHOLIPASE D DELTA"/>
    <property type="match status" value="1"/>
</dbReference>
<reference evidence="12" key="1">
    <citation type="submission" date="2022-02" db="EMBL/GenBank/DDBJ databases">
        <authorList>
            <person name="Henning P.M."/>
            <person name="McCubbin A.G."/>
            <person name="Shore J.S."/>
        </authorList>
    </citation>
    <scope>NUCLEOTIDE SEQUENCE</scope>
    <source>
        <strain evidence="12">F60SS</strain>
        <tissue evidence="12">Leaves</tissue>
    </source>
</reference>
<evidence type="ECO:0000256" key="7">
    <source>
        <dbReference type="ARBA" id="ARBA00022963"/>
    </source>
</evidence>
<evidence type="ECO:0000256" key="3">
    <source>
        <dbReference type="ARBA" id="ARBA00010683"/>
    </source>
</evidence>
<comment type="catalytic activity">
    <reaction evidence="1">
        <text>a 1,2-diacyl-sn-glycero-3-phosphocholine + H2O = a 1,2-diacyl-sn-glycero-3-phosphate + choline + H(+)</text>
        <dbReference type="Rhea" id="RHEA:14445"/>
        <dbReference type="ChEBI" id="CHEBI:15354"/>
        <dbReference type="ChEBI" id="CHEBI:15377"/>
        <dbReference type="ChEBI" id="CHEBI:15378"/>
        <dbReference type="ChEBI" id="CHEBI:57643"/>
        <dbReference type="ChEBI" id="CHEBI:58608"/>
        <dbReference type="EC" id="3.1.4.4"/>
    </reaction>
</comment>
<keyword evidence="6" id="KW-0378">Hydrolase</keyword>
<feature type="domain" description="PLD phosphodiesterase" evidence="11">
    <location>
        <begin position="228"/>
        <end position="263"/>
    </location>
</feature>
<dbReference type="OrthoDB" id="14911at2759"/>
<dbReference type="SMART" id="SM00239">
    <property type="entry name" value="C2"/>
    <property type="match status" value="1"/>
</dbReference>
<dbReference type="GO" id="GO:0005886">
    <property type="term" value="C:plasma membrane"/>
    <property type="evidence" value="ECO:0007669"/>
    <property type="project" value="TreeGrafter"/>
</dbReference>
<dbReference type="InterPro" id="IPR015679">
    <property type="entry name" value="PLipase_D_fam"/>
</dbReference>
<name>A0A9Q0G1G1_9ROSI</name>
<dbReference type="Pfam" id="PF00168">
    <property type="entry name" value="C2"/>
    <property type="match status" value="1"/>
</dbReference>
<protein>
    <recommendedName>
        <fullName evidence="4">phospholipase D</fullName>
        <ecNumber evidence="4">3.1.4.4</ecNumber>
    </recommendedName>
</protein>
<dbReference type="Proteomes" id="UP001141552">
    <property type="component" value="Unassembled WGS sequence"/>
</dbReference>
<dbReference type="PANTHER" id="PTHR18896">
    <property type="entry name" value="PHOSPHOLIPASE D"/>
    <property type="match status" value="1"/>
</dbReference>
<comment type="similarity">
    <text evidence="3">Belongs to the phospholipase D family. C2-PLD subfamily.</text>
</comment>
<reference evidence="12" key="2">
    <citation type="journal article" date="2023" name="Plants (Basel)">
        <title>Annotation of the Turnera subulata (Passifloraceae) Draft Genome Reveals the S-Locus Evolved after the Divergence of Turneroideae from Passifloroideae in a Stepwise Manner.</title>
        <authorList>
            <person name="Henning P.M."/>
            <person name="Roalson E.H."/>
            <person name="Mir W."/>
            <person name="McCubbin A.G."/>
            <person name="Shore J.S."/>
        </authorList>
    </citation>
    <scope>NUCLEOTIDE SEQUENCE</scope>
    <source>
        <strain evidence="12">F60SS</strain>
    </source>
</reference>
<dbReference type="SUPFAM" id="SSF56024">
    <property type="entry name" value="Phospholipase D/nuclease"/>
    <property type="match status" value="1"/>
</dbReference>
<evidence type="ECO:0000259" key="10">
    <source>
        <dbReference type="PROSITE" id="PS50004"/>
    </source>
</evidence>
<dbReference type="EC" id="3.1.4.4" evidence="4"/>
<organism evidence="12 13">
    <name type="scientific">Turnera subulata</name>
    <dbReference type="NCBI Taxonomy" id="218843"/>
    <lineage>
        <taxon>Eukaryota</taxon>
        <taxon>Viridiplantae</taxon>
        <taxon>Streptophyta</taxon>
        <taxon>Embryophyta</taxon>
        <taxon>Tracheophyta</taxon>
        <taxon>Spermatophyta</taxon>
        <taxon>Magnoliopsida</taxon>
        <taxon>eudicotyledons</taxon>
        <taxon>Gunneridae</taxon>
        <taxon>Pentapetalae</taxon>
        <taxon>rosids</taxon>
        <taxon>fabids</taxon>
        <taxon>Malpighiales</taxon>
        <taxon>Passifloraceae</taxon>
        <taxon>Turnera</taxon>
    </lineage>
</organism>
<accession>A0A9Q0G1G1</accession>
<keyword evidence="5" id="KW-0677">Repeat</keyword>
<evidence type="ECO:0000313" key="13">
    <source>
        <dbReference type="Proteomes" id="UP001141552"/>
    </source>
</evidence>
<comment type="caution">
    <text evidence="12">The sequence shown here is derived from an EMBL/GenBank/DDBJ whole genome shotgun (WGS) entry which is preliminary data.</text>
</comment>
<keyword evidence="13" id="KW-1185">Reference proteome</keyword>
<dbReference type="GO" id="GO:0004630">
    <property type="term" value="F:phospholipase D activity"/>
    <property type="evidence" value="ECO:0007669"/>
    <property type="project" value="UniProtKB-EC"/>
</dbReference>
<dbReference type="CDD" id="cd04015">
    <property type="entry name" value="C2_plant_PLD"/>
    <property type="match status" value="1"/>
</dbReference>
<evidence type="ECO:0000259" key="11">
    <source>
        <dbReference type="PROSITE" id="PS50035"/>
    </source>
</evidence>